<evidence type="ECO:0000256" key="3">
    <source>
        <dbReference type="ARBA" id="ARBA00023134"/>
    </source>
</evidence>
<keyword evidence="3" id="KW-0342">GTP-binding</keyword>
<dbReference type="GO" id="GO:0008333">
    <property type="term" value="P:endosome to lysosome transport"/>
    <property type="evidence" value="ECO:0007669"/>
    <property type="project" value="TreeGrafter"/>
</dbReference>
<name>A0A1B6C5K7_9HEMI</name>
<dbReference type="PANTHER" id="PTHR47981">
    <property type="entry name" value="RAB FAMILY"/>
    <property type="match status" value="1"/>
</dbReference>
<dbReference type="InterPro" id="IPR005225">
    <property type="entry name" value="Small_GTP-bd"/>
</dbReference>
<protein>
    <recommendedName>
        <fullName evidence="5">Ras-related protein Rab</fullName>
    </recommendedName>
</protein>
<dbReference type="GO" id="GO:0005764">
    <property type="term" value="C:lysosome"/>
    <property type="evidence" value="ECO:0007669"/>
    <property type="project" value="TreeGrafter"/>
</dbReference>
<dbReference type="InterPro" id="IPR001806">
    <property type="entry name" value="Small_GTPase"/>
</dbReference>
<dbReference type="Gene3D" id="3.40.50.300">
    <property type="entry name" value="P-loop containing nucleotide triphosphate hydrolases"/>
    <property type="match status" value="1"/>
</dbReference>
<feature type="non-terminal residue" evidence="4">
    <location>
        <position position="1"/>
    </location>
</feature>
<dbReference type="PROSITE" id="PS51421">
    <property type="entry name" value="RAS"/>
    <property type="match status" value="1"/>
</dbReference>
<accession>A0A1B6C5K7</accession>
<proteinExistence type="inferred from homology"/>
<dbReference type="GO" id="GO:0005770">
    <property type="term" value="C:late endosome"/>
    <property type="evidence" value="ECO:0007669"/>
    <property type="project" value="TreeGrafter"/>
</dbReference>
<dbReference type="PANTHER" id="PTHR47981:SF39">
    <property type="entry name" value="RAS-RELATED PROTEIN RAB"/>
    <property type="match status" value="1"/>
</dbReference>
<evidence type="ECO:0000313" key="4">
    <source>
        <dbReference type="EMBL" id="JAS08525.1"/>
    </source>
</evidence>
<dbReference type="SMART" id="SM00175">
    <property type="entry name" value="RAB"/>
    <property type="match status" value="1"/>
</dbReference>
<dbReference type="GO" id="GO:0003924">
    <property type="term" value="F:GTPase activity"/>
    <property type="evidence" value="ECO:0007669"/>
    <property type="project" value="InterPro"/>
</dbReference>
<dbReference type="EMBL" id="GEDC01028773">
    <property type="protein sequence ID" value="JAS08525.1"/>
    <property type="molecule type" value="Transcribed_RNA"/>
</dbReference>
<dbReference type="PRINTS" id="PR00449">
    <property type="entry name" value="RASTRNSFRMNG"/>
</dbReference>
<dbReference type="GO" id="GO:0005525">
    <property type="term" value="F:GTP binding"/>
    <property type="evidence" value="ECO:0007669"/>
    <property type="project" value="UniProtKB-KW"/>
</dbReference>
<reference evidence="4" key="1">
    <citation type="submission" date="2015-12" db="EMBL/GenBank/DDBJ databases">
        <title>De novo transcriptome assembly of four potential Pierce s Disease insect vectors from Arizona vineyards.</title>
        <authorList>
            <person name="Tassone E.E."/>
        </authorList>
    </citation>
    <scope>NUCLEOTIDE SEQUENCE</scope>
</reference>
<dbReference type="Pfam" id="PF00071">
    <property type="entry name" value="Ras"/>
    <property type="match status" value="1"/>
</dbReference>
<dbReference type="SMART" id="SM00173">
    <property type="entry name" value="RAS"/>
    <property type="match status" value="1"/>
</dbReference>
<dbReference type="GO" id="GO:0090385">
    <property type="term" value="P:phagosome-lysosome fusion"/>
    <property type="evidence" value="ECO:0007669"/>
    <property type="project" value="TreeGrafter"/>
</dbReference>
<evidence type="ECO:0000256" key="1">
    <source>
        <dbReference type="ARBA" id="ARBA00006270"/>
    </source>
</evidence>
<dbReference type="SMART" id="SM00176">
    <property type="entry name" value="RAN"/>
    <property type="match status" value="1"/>
</dbReference>
<dbReference type="InterPro" id="IPR027417">
    <property type="entry name" value="P-loop_NTPase"/>
</dbReference>
<dbReference type="NCBIfam" id="TIGR00231">
    <property type="entry name" value="small_GTP"/>
    <property type="match status" value="1"/>
</dbReference>
<evidence type="ECO:0000256" key="2">
    <source>
        <dbReference type="ARBA" id="ARBA00022741"/>
    </source>
</evidence>
<dbReference type="SMART" id="SM00174">
    <property type="entry name" value="RHO"/>
    <property type="match status" value="1"/>
</dbReference>
<dbReference type="SUPFAM" id="SSF52540">
    <property type="entry name" value="P-loop containing nucleoside triphosphate hydrolases"/>
    <property type="match status" value="1"/>
</dbReference>
<sequence>CLHLKSFLTFSSIGSTNMESKGLKKLENNQLDYYQHSSVKNILLKFLVIGDFGVGKSAIVRRYIEGKYSSNYKVTIGADFSTKTFNWAENTRVSVQLWDIAGQERFGYMTRVYYKYAVAAALVFDLTRLGTFHNMLKWLQDLREKVTLNDGSPIPIIILATKCDIKEDHVSPDLINRFCKENSIKAWFTTSAKDDINIDEAIDYLIEQCIELSPQVSHRGSLIIDDERTNSWIKRIICCDF</sequence>
<dbReference type="FunFam" id="3.40.50.300:FF:002133">
    <property type="entry name" value="Ras family protein"/>
    <property type="match status" value="1"/>
</dbReference>
<comment type="similarity">
    <text evidence="1">Belongs to the small GTPase superfamily. Rab family.</text>
</comment>
<dbReference type="PROSITE" id="PS51419">
    <property type="entry name" value="RAB"/>
    <property type="match status" value="1"/>
</dbReference>
<dbReference type="GO" id="GO:0045335">
    <property type="term" value="C:phagocytic vesicle"/>
    <property type="evidence" value="ECO:0007669"/>
    <property type="project" value="TreeGrafter"/>
</dbReference>
<dbReference type="AlphaFoldDB" id="A0A1B6C5K7"/>
<gene>
    <name evidence="4" type="ORF">g.8383</name>
</gene>
<keyword evidence="2" id="KW-0547">Nucleotide-binding</keyword>
<organism evidence="4">
    <name type="scientific">Clastoptera arizonana</name>
    <name type="common">Arizona spittle bug</name>
    <dbReference type="NCBI Taxonomy" id="38151"/>
    <lineage>
        <taxon>Eukaryota</taxon>
        <taxon>Metazoa</taxon>
        <taxon>Ecdysozoa</taxon>
        <taxon>Arthropoda</taxon>
        <taxon>Hexapoda</taxon>
        <taxon>Insecta</taxon>
        <taxon>Pterygota</taxon>
        <taxon>Neoptera</taxon>
        <taxon>Paraneoptera</taxon>
        <taxon>Hemiptera</taxon>
        <taxon>Auchenorrhyncha</taxon>
        <taxon>Cercopoidea</taxon>
        <taxon>Clastopteridae</taxon>
        <taxon>Clastoptera</taxon>
    </lineage>
</organism>
<evidence type="ECO:0008006" key="5">
    <source>
        <dbReference type="Google" id="ProtNLM"/>
    </source>
</evidence>